<protein>
    <submittedName>
        <fullName evidence="2">Uncharacterized protein</fullName>
    </submittedName>
</protein>
<dbReference type="EMBL" id="BPQH01000012">
    <property type="protein sequence ID" value="GJD51157.1"/>
    <property type="molecule type" value="Genomic_DNA"/>
</dbReference>
<evidence type="ECO:0000313" key="2">
    <source>
        <dbReference type="EMBL" id="GJD51157.1"/>
    </source>
</evidence>
<dbReference type="Proteomes" id="UP001055167">
    <property type="component" value="Unassembled WGS sequence"/>
</dbReference>
<proteinExistence type="predicted"/>
<comment type="caution">
    <text evidence="2">The sequence shown here is derived from an EMBL/GenBank/DDBJ whole genome shotgun (WGS) entry which is preliminary data.</text>
</comment>
<keyword evidence="1" id="KW-1133">Transmembrane helix</keyword>
<evidence type="ECO:0000313" key="3">
    <source>
        <dbReference type="Proteomes" id="UP001055167"/>
    </source>
</evidence>
<name>A0ABQ4R325_9HYPH</name>
<organism evidence="2 3">
    <name type="scientific">Methylobacterium crusticola</name>
    <dbReference type="NCBI Taxonomy" id="1697972"/>
    <lineage>
        <taxon>Bacteria</taxon>
        <taxon>Pseudomonadati</taxon>
        <taxon>Pseudomonadota</taxon>
        <taxon>Alphaproteobacteria</taxon>
        <taxon>Hyphomicrobiales</taxon>
        <taxon>Methylobacteriaceae</taxon>
        <taxon>Methylobacterium</taxon>
    </lineage>
</organism>
<reference evidence="2" key="2">
    <citation type="submission" date="2021-08" db="EMBL/GenBank/DDBJ databases">
        <authorList>
            <person name="Tani A."/>
            <person name="Ola A."/>
            <person name="Ogura Y."/>
            <person name="Katsura K."/>
            <person name="Hayashi T."/>
        </authorList>
    </citation>
    <scope>NUCLEOTIDE SEQUENCE</scope>
    <source>
        <strain evidence="2">KCTC 52305</strain>
    </source>
</reference>
<keyword evidence="1" id="KW-0472">Membrane</keyword>
<dbReference type="RefSeq" id="WP_128562757.1">
    <property type="nucleotide sequence ID" value="NZ_BPQH01000012.1"/>
</dbReference>
<evidence type="ECO:0000256" key="1">
    <source>
        <dbReference type="SAM" id="Phobius"/>
    </source>
</evidence>
<sequence length="73" mass="7408">MTRRSEPAQAGGPGALGHAAIALAILAAGLLLEGHPVDASVGPRVLAVEPDHPEPARALPSVETMLRDLAGRD</sequence>
<keyword evidence="1" id="KW-0812">Transmembrane</keyword>
<feature type="transmembrane region" description="Helical" evidence="1">
    <location>
        <begin position="12"/>
        <end position="32"/>
    </location>
</feature>
<accession>A0ABQ4R325</accession>
<gene>
    <name evidence="2" type="ORF">OPKNFCMD_3909</name>
</gene>
<keyword evidence="3" id="KW-1185">Reference proteome</keyword>
<reference evidence="2" key="1">
    <citation type="journal article" date="2021" name="Front. Microbiol.">
        <title>Comprehensive Comparative Genomics and Phenotyping of Methylobacterium Species.</title>
        <authorList>
            <person name="Alessa O."/>
            <person name="Ogura Y."/>
            <person name="Fujitani Y."/>
            <person name="Takami H."/>
            <person name="Hayashi T."/>
            <person name="Sahin N."/>
            <person name="Tani A."/>
        </authorList>
    </citation>
    <scope>NUCLEOTIDE SEQUENCE</scope>
    <source>
        <strain evidence="2">KCTC 52305</strain>
    </source>
</reference>